<dbReference type="PANTHER" id="PTHR10884">
    <property type="entry name" value="NADH DEHYDROGENASE UBIQUINONE IRON-SULFUR PROTEIN 3"/>
    <property type="match status" value="1"/>
</dbReference>
<dbReference type="PROSITE" id="PS00542">
    <property type="entry name" value="COMPLEX1_30K"/>
    <property type="match status" value="1"/>
</dbReference>
<evidence type="ECO:0000256" key="1">
    <source>
        <dbReference type="ARBA" id="ARBA00007569"/>
    </source>
</evidence>
<dbReference type="SUPFAM" id="SSF143243">
    <property type="entry name" value="Nqo5-like"/>
    <property type="match status" value="1"/>
</dbReference>
<dbReference type="NCBIfam" id="TIGR01961">
    <property type="entry name" value="NuoC_fam"/>
    <property type="match status" value="1"/>
</dbReference>
<keyword evidence="3 4" id="KW-0520">NAD</keyword>
<dbReference type="Pfam" id="PF00329">
    <property type="entry name" value="Complex1_30kDa"/>
    <property type="match status" value="1"/>
</dbReference>
<dbReference type="AlphaFoldDB" id="A0A0L8AJL3"/>
<dbReference type="OrthoDB" id="9803286at2"/>
<comment type="caution">
    <text evidence="7">The sequence shown here is derived from an EMBL/GenBank/DDBJ whole genome shotgun (WGS) entry which is preliminary data.</text>
</comment>
<proteinExistence type="inferred from homology"/>
<evidence type="ECO:0000256" key="3">
    <source>
        <dbReference type="HAMAP-Rule" id="MF_01357"/>
    </source>
</evidence>
<evidence type="ECO:0000256" key="4">
    <source>
        <dbReference type="RuleBase" id="RU003456"/>
    </source>
</evidence>
<dbReference type="GO" id="GO:0048038">
    <property type="term" value="F:quinone binding"/>
    <property type="evidence" value="ECO:0007669"/>
    <property type="project" value="UniProtKB-KW"/>
</dbReference>
<keyword evidence="3 4" id="KW-1278">Translocase</keyword>
<sequence>MNFEQIVTHIKASLGEEIILSTDENASPKAININAENLVEVMGFLQKDDQLYFDSLSCITGLDNGPESNTMEMIYNLYSIPFDHHLMVKVELSREQPAIDSLCGLWKTADWQEREVYDMYGIHINNHPDLRRILMPADWDGFPLRKDYQEQEYYRGIKVEY</sequence>
<keyword evidence="3 5" id="KW-0874">Quinone</keyword>
<keyword evidence="3" id="KW-0472">Membrane</keyword>
<dbReference type="GO" id="GO:0008137">
    <property type="term" value="F:NADH dehydrogenase (ubiquinone) activity"/>
    <property type="evidence" value="ECO:0007669"/>
    <property type="project" value="InterPro"/>
</dbReference>
<dbReference type="Gene3D" id="3.30.460.80">
    <property type="entry name" value="NADH:ubiquinone oxidoreductase, 30kDa subunit"/>
    <property type="match status" value="1"/>
</dbReference>
<feature type="domain" description="NADH:ubiquinone oxidoreductase 30kDa subunit" evidence="6">
    <location>
        <begin position="32"/>
        <end position="153"/>
    </location>
</feature>
<comment type="similarity">
    <text evidence="1 3 4">Belongs to the complex I 30 kDa subunit family.</text>
</comment>
<dbReference type="GO" id="GO:0005886">
    <property type="term" value="C:plasma membrane"/>
    <property type="evidence" value="ECO:0007669"/>
    <property type="project" value="UniProtKB-SubCell"/>
</dbReference>
<name>A0A0L8AJL3_9BACT</name>
<evidence type="ECO:0000256" key="2">
    <source>
        <dbReference type="ARBA" id="ARBA00022448"/>
    </source>
</evidence>
<comment type="catalytic activity">
    <reaction evidence="3 5">
        <text>a quinone + NADH + 5 H(+)(in) = a quinol + NAD(+) + 4 H(+)(out)</text>
        <dbReference type="Rhea" id="RHEA:57888"/>
        <dbReference type="ChEBI" id="CHEBI:15378"/>
        <dbReference type="ChEBI" id="CHEBI:24646"/>
        <dbReference type="ChEBI" id="CHEBI:57540"/>
        <dbReference type="ChEBI" id="CHEBI:57945"/>
        <dbReference type="ChEBI" id="CHEBI:132124"/>
    </reaction>
</comment>
<protein>
    <recommendedName>
        <fullName evidence="3">NADH-quinone oxidoreductase subunit C</fullName>
        <ecNumber evidence="3">7.1.1.-</ecNumber>
    </recommendedName>
    <alternativeName>
        <fullName evidence="3">NADH dehydrogenase I subunit C</fullName>
    </alternativeName>
    <alternativeName>
        <fullName evidence="3">NDH-1 subunit C</fullName>
    </alternativeName>
</protein>
<dbReference type="InterPro" id="IPR010218">
    <property type="entry name" value="NADH_DH_suC"/>
</dbReference>
<dbReference type="InterPro" id="IPR037232">
    <property type="entry name" value="NADH_quin_OxRdtase_su_C/D-like"/>
</dbReference>
<dbReference type="RefSeq" id="WP_053223884.1">
    <property type="nucleotide sequence ID" value="NZ_JSVA01000011.1"/>
</dbReference>
<dbReference type="InterPro" id="IPR001268">
    <property type="entry name" value="NADH_UbQ_OxRdtase_30kDa_su"/>
</dbReference>
<comment type="function">
    <text evidence="3">NDH-1 shuttles electrons from NADH, via FMN and iron-sulfur (Fe-S) centers, to quinones in the respiratory chain. The immediate electron acceptor for the enzyme in this species is believed to be a menaquinone. Couples the redox reaction to proton translocation (for every two electrons transferred, four hydrogen ions are translocated across the cytoplasmic membrane), and thus conserves the redox energy in a proton gradient.</text>
</comment>
<keyword evidence="3" id="KW-1003">Cell membrane</keyword>
<organism evidence="7 8">
    <name type="scientific">Roseivirga seohaensis subsp. aquiponti</name>
    <dbReference type="NCBI Taxonomy" id="1566026"/>
    <lineage>
        <taxon>Bacteria</taxon>
        <taxon>Pseudomonadati</taxon>
        <taxon>Bacteroidota</taxon>
        <taxon>Cytophagia</taxon>
        <taxon>Cytophagales</taxon>
        <taxon>Roseivirgaceae</taxon>
        <taxon>Roseivirga</taxon>
    </lineage>
</organism>
<evidence type="ECO:0000259" key="6">
    <source>
        <dbReference type="Pfam" id="PF00329"/>
    </source>
</evidence>
<dbReference type="PANTHER" id="PTHR10884:SF14">
    <property type="entry name" value="NADH DEHYDROGENASE [UBIQUINONE] IRON-SULFUR PROTEIN 3, MITOCHONDRIAL"/>
    <property type="match status" value="1"/>
</dbReference>
<dbReference type="GO" id="GO:0050136">
    <property type="term" value="F:NADH dehydrogenase (quinone) (non-electrogenic) activity"/>
    <property type="evidence" value="ECO:0007669"/>
    <property type="project" value="UniProtKB-UniRule"/>
</dbReference>
<reference evidence="8" key="1">
    <citation type="submission" date="2014-11" db="EMBL/GenBank/DDBJ databases">
        <title>Genome sequencing of Roseivirga sp. D-25.</title>
        <authorList>
            <person name="Selvaratnam C."/>
            <person name="Thevarajoo S."/>
            <person name="Goh K.M."/>
            <person name="Eee R."/>
            <person name="Chan K.-G."/>
            <person name="Chong C.S."/>
        </authorList>
    </citation>
    <scope>NUCLEOTIDE SEQUENCE [LARGE SCALE GENOMIC DNA]</scope>
    <source>
        <strain evidence="8">D-25</strain>
    </source>
</reference>
<dbReference type="InterPro" id="IPR020396">
    <property type="entry name" value="NADH_UbQ_OxRdtase_CS"/>
</dbReference>
<dbReference type="EC" id="7.1.1.-" evidence="3"/>
<dbReference type="HAMAP" id="MF_01357">
    <property type="entry name" value="NDH1_NuoC"/>
    <property type="match status" value="1"/>
</dbReference>
<comment type="subunit">
    <text evidence="3">NDH-1 is composed of 14 different subunits. Subunits NuoB, C, D, E, F, and G constitute the peripheral sector of the complex.</text>
</comment>
<keyword evidence="8" id="KW-1185">Reference proteome</keyword>
<evidence type="ECO:0000313" key="8">
    <source>
        <dbReference type="Proteomes" id="UP000036908"/>
    </source>
</evidence>
<evidence type="ECO:0000313" key="7">
    <source>
        <dbReference type="EMBL" id="KOF02549.1"/>
    </source>
</evidence>
<gene>
    <name evidence="3" type="primary">nuoC</name>
    <name evidence="7" type="ORF">OB69_11505</name>
</gene>
<dbReference type="PATRIC" id="fig|1566026.4.peg.587"/>
<accession>A0A0L8AJL3</accession>
<evidence type="ECO:0000256" key="5">
    <source>
        <dbReference type="RuleBase" id="RU003582"/>
    </source>
</evidence>
<keyword evidence="2 3" id="KW-0813">Transport</keyword>
<dbReference type="Proteomes" id="UP000036908">
    <property type="component" value="Unassembled WGS sequence"/>
</dbReference>
<dbReference type="EMBL" id="JSVA01000011">
    <property type="protein sequence ID" value="KOF02549.1"/>
    <property type="molecule type" value="Genomic_DNA"/>
</dbReference>
<comment type="subcellular location">
    <subcellularLocation>
        <location evidence="3">Cell membrane</location>
        <topology evidence="3">Peripheral membrane protein</topology>
        <orientation evidence="3">Cytoplasmic side</orientation>
    </subcellularLocation>
</comment>